<evidence type="ECO:0000313" key="3">
    <source>
        <dbReference type="Proteomes" id="UP000324091"/>
    </source>
</evidence>
<feature type="signal peptide" evidence="1">
    <location>
        <begin position="1"/>
        <end position="20"/>
    </location>
</feature>
<dbReference type="AlphaFoldDB" id="A0A5C6NQP1"/>
<protein>
    <recommendedName>
        <fullName evidence="4">Secreted protein</fullName>
    </recommendedName>
</protein>
<comment type="caution">
    <text evidence="2">The sequence shown here is derived from an EMBL/GenBank/DDBJ whole genome shotgun (WGS) entry which is preliminary data.</text>
</comment>
<sequence length="187" mass="19870">MDLIICVWGLLTLVAEGVRCQGVYGECGDADVIVTLCRRWPLVICSESQSSDRARARAHPRPSATPAHMKGLDVMSVGASGCHGSSNQSRGCAAGMRGGARRGDGVLQRPAAAAAATTQGEGMTGAVTVLHLSNDLPGSYLFLRQSGRSEKEMINHGVSRQLWRDGSCGARAHISRQHLPHIQERSV</sequence>
<gene>
    <name evidence="2" type="ORF">D4764_19G0008470</name>
</gene>
<evidence type="ECO:0000313" key="2">
    <source>
        <dbReference type="EMBL" id="TWW69048.1"/>
    </source>
</evidence>
<name>A0A5C6NQP1_9TELE</name>
<accession>A0A5C6NQP1</accession>
<evidence type="ECO:0000256" key="1">
    <source>
        <dbReference type="SAM" id="SignalP"/>
    </source>
</evidence>
<dbReference type="Proteomes" id="UP000324091">
    <property type="component" value="Chromosome 19"/>
</dbReference>
<feature type="chain" id="PRO_5022882336" description="Secreted protein" evidence="1">
    <location>
        <begin position="21"/>
        <end position="187"/>
    </location>
</feature>
<keyword evidence="1" id="KW-0732">Signal</keyword>
<organism evidence="2 3">
    <name type="scientific">Takifugu flavidus</name>
    <name type="common">sansaifugu</name>
    <dbReference type="NCBI Taxonomy" id="433684"/>
    <lineage>
        <taxon>Eukaryota</taxon>
        <taxon>Metazoa</taxon>
        <taxon>Chordata</taxon>
        <taxon>Craniata</taxon>
        <taxon>Vertebrata</taxon>
        <taxon>Euteleostomi</taxon>
        <taxon>Actinopterygii</taxon>
        <taxon>Neopterygii</taxon>
        <taxon>Teleostei</taxon>
        <taxon>Neoteleostei</taxon>
        <taxon>Acanthomorphata</taxon>
        <taxon>Eupercaria</taxon>
        <taxon>Tetraodontiformes</taxon>
        <taxon>Tetradontoidea</taxon>
        <taxon>Tetraodontidae</taxon>
        <taxon>Takifugu</taxon>
    </lineage>
</organism>
<proteinExistence type="predicted"/>
<dbReference type="EMBL" id="RHFK02000011">
    <property type="protein sequence ID" value="TWW69048.1"/>
    <property type="molecule type" value="Genomic_DNA"/>
</dbReference>
<evidence type="ECO:0008006" key="4">
    <source>
        <dbReference type="Google" id="ProtNLM"/>
    </source>
</evidence>
<keyword evidence="3" id="KW-1185">Reference proteome</keyword>
<reference evidence="2 3" key="1">
    <citation type="submission" date="2019-04" db="EMBL/GenBank/DDBJ databases">
        <title>Chromosome genome assembly for Takifugu flavidus.</title>
        <authorList>
            <person name="Xiao S."/>
        </authorList>
    </citation>
    <scope>NUCLEOTIDE SEQUENCE [LARGE SCALE GENOMIC DNA]</scope>
    <source>
        <strain evidence="2">HTHZ2018</strain>
        <tissue evidence="2">Muscle</tissue>
    </source>
</reference>